<accession>A0AAD2FXV2</accession>
<dbReference type="AlphaFoldDB" id="A0AAD2FXV2"/>
<reference evidence="1" key="1">
    <citation type="submission" date="2023-08" db="EMBL/GenBank/DDBJ databases">
        <authorList>
            <person name="Audoor S."/>
            <person name="Bilcke G."/>
        </authorList>
    </citation>
    <scope>NUCLEOTIDE SEQUENCE</scope>
</reference>
<sequence>MIDGSEGNSTYPRVITQENSELTLDGVMVIYNSPIPECWNYRRHQYPNQAKMMNNFVQELSLSQDLGEMDSESDFDATFESQDMESPNNVYENDGSMQNASGKPIFAFDMEGVLRSQPKHRSSQLRNAILQKAKDIMRLAINQRHIDAAIGVMTEFERWLVHDTASSVTLSQKRAHKGTTGDDTRVSN</sequence>
<name>A0AAD2FXV2_9STRA</name>
<organism evidence="1 2">
    <name type="scientific">Cylindrotheca closterium</name>
    <dbReference type="NCBI Taxonomy" id="2856"/>
    <lineage>
        <taxon>Eukaryota</taxon>
        <taxon>Sar</taxon>
        <taxon>Stramenopiles</taxon>
        <taxon>Ochrophyta</taxon>
        <taxon>Bacillariophyta</taxon>
        <taxon>Bacillariophyceae</taxon>
        <taxon>Bacillariophycidae</taxon>
        <taxon>Bacillariales</taxon>
        <taxon>Bacillariaceae</taxon>
        <taxon>Cylindrotheca</taxon>
    </lineage>
</organism>
<evidence type="ECO:0000313" key="2">
    <source>
        <dbReference type="Proteomes" id="UP001295423"/>
    </source>
</evidence>
<dbReference type="Proteomes" id="UP001295423">
    <property type="component" value="Unassembled WGS sequence"/>
</dbReference>
<protein>
    <submittedName>
        <fullName evidence="1">Uncharacterized protein</fullName>
    </submittedName>
</protein>
<keyword evidence="2" id="KW-1185">Reference proteome</keyword>
<dbReference type="EMBL" id="CAKOGP040001902">
    <property type="protein sequence ID" value="CAJ1955876.1"/>
    <property type="molecule type" value="Genomic_DNA"/>
</dbReference>
<gene>
    <name evidence="1" type="ORF">CYCCA115_LOCUS15964</name>
</gene>
<proteinExistence type="predicted"/>
<comment type="caution">
    <text evidence="1">The sequence shown here is derived from an EMBL/GenBank/DDBJ whole genome shotgun (WGS) entry which is preliminary data.</text>
</comment>
<evidence type="ECO:0000313" key="1">
    <source>
        <dbReference type="EMBL" id="CAJ1955876.1"/>
    </source>
</evidence>